<dbReference type="Proteomes" id="UP000232883">
    <property type="component" value="Chromosome"/>
</dbReference>
<dbReference type="OrthoDB" id="836882at2"/>
<dbReference type="InterPro" id="IPR001647">
    <property type="entry name" value="HTH_TetR"/>
</dbReference>
<dbReference type="EMBL" id="CP025096">
    <property type="protein sequence ID" value="AUD07590.1"/>
    <property type="molecule type" value="Genomic_DNA"/>
</dbReference>
<sequence>MQLILEKIKRNRASTIKRMVNALEEVLAEHGIEGVSINLITQKASISKVLLYRYFGNLPGLIEYYVRIGRLVPHYSPDWVAQIQPAHPENLASIWSGNALQVFRQLRASRSSREILKATVQENSALSDSVSMTLDGELTQLVNQLSFVKGSDHEAVSAVMLGALSYLTLQSHYDRPVIGLDLRRDENWLRIEKAVKLIYQALAQTAIDSSTVQVDLKSVDEMASAW</sequence>
<evidence type="ECO:0000256" key="1">
    <source>
        <dbReference type="ARBA" id="ARBA00023125"/>
    </source>
</evidence>
<dbReference type="PROSITE" id="PS50977">
    <property type="entry name" value="HTH_TETR_2"/>
    <property type="match status" value="1"/>
</dbReference>
<keyword evidence="1 2" id="KW-0238">DNA-binding</keyword>
<evidence type="ECO:0000259" key="3">
    <source>
        <dbReference type="PROSITE" id="PS50977"/>
    </source>
</evidence>
<evidence type="ECO:0000256" key="2">
    <source>
        <dbReference type="PROSITE-ProRule" id="PRU00335"/>
    </source>
</evidence>
<accession>A0A2K8ZCM9</accession>
<dbReference type="GO" id="GO:0003677">
    <property type="term" value="F:DNA binding"/>
    <property type="evidence" value="ECO:0007669"/>
    <property type="project" value="UniProtKB-UniRule"/>
</dbReference>
<keyword evidence="5" id="KW-1185">Reference proteome</keyword>
<feature type="domain" description="HTH tetR-type" evidence="3">
    <location>
        <begin position="13"/>
        <end position="73"/>
    </location>
</feature>
<dbReference type="SUPFAM" id="SSF46689">
    <property type="entry name" value="Homeodomain-like"/>
    <property type="match status" value="1"/>
</dbReference>
<gene>
    <name evidence="4" type="ORF">CWM47_33135</name>
</gene>
<dbReference type="Gene3D" id="1.10.357.10">
    <property type="entry name" value="Tetracycline Repressor, domain 2"/>
    <property type="match status" value="1"/>
</dbReference>
<proteinExistence type="predicted"/>
<dbReference type="AlphaFoldDB" id="A0A2K8ZCM9"/>
<evidence type="ECO:0000313" key="4">
    <source>
        <dbReference type="EMBL" id="AUD07590.1"/>
    </source>
</evidence>
<name>A0A2K8ZCM9_9BACT</name>
<dbReference type="KEGG" id="spir:CWM47_33135"/>
<dbReference type="Pfam" id="PF00440">
    <property type="entry name" value="TetR_N"/>
    <property type="match status" value="1"/>
</dbReference>
<organism evidence="4 5">
    <name type="scientific">Spirosoma pollinicola</name>
    <dbReference type="NCBI Taxonomy" id="2057025"/>
    <lineage>
        <taxon>Bacteria</taxon>
        <taxon>Pseudomonadati</taxon>
        <taxon>Bacteroidota</taxon>
        <taxon>Cytophagia</taxon>
        <taxon>Cytophagales</taxon>
        <taxon>Cytophagaceae</taxon>
        <taxon>Spirosoma</taxon>
    </lineage>
</organism>
<feature type="DNA-binding region" description="H-T-H motif" evidence="2">
    <location>
        <begin position="36"/>
        <end position="55"/>
    </location>
</feature>
<evidence type="ECO:0000313" key="5">
    <source>
        <dbReference type="Proteomes" id="UP000232883"/>
    </source>
</evidence>
<dbReference type="InterPro" id="IPR009057">
    <property type="entry name" value="Homeodomain-like_sf"/>
</dbReference>
<protein>
    <submittedName>
        <fullName evidence="4">TetR/AcrR family transcriptional regulator</fullName>
    </submittedName>
</protein>
<reference evidence="4 5" key="1">
    <citation type="submission" date="2017-11" db="EMBL/GenBank/DDBJ databases">
        <title>Taxonomic description and genome sequences of Spirosoma HA7 sp. nov., isolated from pollen microhabitat of Corylus avellana.</title>
        <authorList>
            <person name="Ambika Manirajan B."/>
            <person name="Suarez C."/>
            <person name="Ratering S."/>
            <person name="Geissler-Plaum R."/>
            <person name="Cardinale M."/>
            <person name="Sylvia S."/>
        </authorList>
    </citation>
    <scope>NUCLEOTIDE SEQUENCE [LARGE SCALE GENOMIC DNA]</scope>
    <source>
        <strain evidence="4 5">HA7</strain>
    </source>
</reference>